<gene>
    <name evidence="2" type="ORF">SAMN06272737_12844</name>
</gene>
<keyword evidence="3" id="KW-1185">Reference proteome</keyword>
<dbReference type="PROSITE" id="PS51353">
    <property type="entry name" value="ARSC"/>
    <property type="match status" value="1"/>
</dbReference>
<dbReference type="InterPro" id="IPR006660">
    <property type="entry name" value="Arsenate_reductase-like"/>
</dbReference>
<sequence>MELWINPSCSKCQVATELLDEAGAQYTVRRYLEDPPTVDELNAVLRRLGLEPWDIARMNEPLADELDLAHLPRDRRRWLDVMAANPLLIQRPLITADDGTTVIGRSEEAVRQALRASTPS</sequence>
<protein>
    <submittedName>
        <fullName evidence="2">Arsenate reductase</fullName>
    </submittedName>
</protein>
<dbReference type="Pfam" id="PF03960">
    <property type="entry name" value="ArsC"/>
    <property type="match status" value="1"/>
</dbReference>
<accession>A0A238ZFP9</accession>
<proteinExistence type="inferred from homology"/>
<reference evidence="2 3" key="1">
    <citation type="submission" date="2017-06" db="EMBL/GenBank/DDBJ databases">
        <authorList>
            <person name="Kim H.J."/>
            <person name="Triplett B.A."/>
        </authorList>
    </citation>
    <scope>NUCLEOTIDE SEQUENCE [LARGE SCALE GENOMIC DNA]</scope>
    <source>
        <strain evidence="2 3">DSM 44272</strain>
    </source>
</reference>
<dbReference type="Proteomes" id="UP000198403">
    <property type="component" value="Unassembled WGS sequence"/>
</dbReference>
<dbReference type="AlphaFoldDB" id="A0A238ZFP9"/>
<dbReference type="PANTHER" id="PTHR30041:SF4">
    <property type="entry name" value="ARSENATE REDUCTASE"/>
    <property type="match status" value="1"/>
</dbReference>
<evidence type="ECO:0000256" key="1">
    <source>
        <dbReference type="PROSITE-ProRule" id="PRU01282"/>
    </source>
</evidence>
<evidence type="ECO:0000313" key="3">
    <source>
        <dbReference type="Proteomes" id="UP000198403"/>
    </source>
</evidence>
<name>A0A238ZFP9_9ACTN</name>
<dbReference type="SUPFAM" id="SSF52833">
    <property type="entry name" value="Thioredoxin-like"/>
    <property type="match status" value="1"/>
</dbReference>
<evidence type="ECO:0000313" key="2">
    <source>
        <dbReference type="EMBL" id="SNR82167.1"/>
    </source>
</evidence>
<dbReference type="Gene3D" id="3.40.30.10">
    <property type="entry name" value="Glutaredoxin"/>
    <property type="match status" value="1"/>
</dbReference>
<dbReference type="PANTHER" id="PTHR30041">
    <property type="entry name" value="ARSENATE REDUCTASE"/>
    <property type="match status" value="1"/>
</dbReference>
<dbReference type="OrthoDB" id="9790554at2"/>
<dbReference type="InterPro" id="IPR036249">
    <property type="entry name" value="Thioredoxin-like_sf"/>
</dbReference>
<dbReference type="EMBL" id="FZNO01000028">
    <property type="protein sequence ID" value="SNR82167.1"/>
    <property type="molecule type" value="Genomic_DNA"/>
</dbReference>
<comment type="similarity">
    <text evidence="1">Belongs to the ArsC family.</text>
</comment>
<organism evidence="2 3">
    <name type="scientific">Blastococcus mobilis</name>
    <dbReference type="NCBI Taxonomy" id="1938746"/>
    <lineage>
        <taxon>Bacteria</taxon>
        <taxon>Bacillati</taxon>
        <taxon>Actinomycetota</taxon>
        <taxon>Actinomycetes</taxon>
        <taxon>Geodermatophilales</taxon>
        <taxon>Geodermatophilaceae</taxon>
        <taxon>Blastococcus</taxon>
    </lineage>
</organism>